<proteinExistence type="inferred from homology"/>
<comment type="similarity">
    <text evidence="1 2">Belongs to the metallophosphoesterase superfamily. YfcE family.</text>
</comment>
<evidence type="ECO:0000256" key="2">
    <source>
        <dbReference type="RuleBase" id="RU362039"/>
    </source>
</evidence>
<dbReference type="InterPro" id="IPR024654">
    <property type="entry name" value="Calcineurin-like_PHP_lpxH"/>
</dbReference>
<dbReference type="Pfam" id="PF12850">
    <property type="entry name" value="Metallophos_2"/>
    <property type="match status" value="1"/>
</dbReference>
<comment type="caution">
    <text evidence="4">The sequence shown here is derived from an EMBL/GenBank/DDBJ whole genome shotgun (WGS) entry which is preliminary data.</text>
</comment>
<feature type="domain" description="Calcineurin-like phosphoesterase" evidence="3">
    <location>
        <begin position="5"/>
        <end position="139"/>
    </location>
</feature>
<dbReference type="GO" id="GO:0046872">
    <property type="term" value="F:metal ion binding"/>
    <property type="evidence" value="ECO:0007669"/>
    <property type="project" value="UniProtKB-KW"/>
</dbReference>
<dbReference type="RefSeq" id="WP_118272044.1">
    <property type="nucleotide sequence ID" value="NZ_QSJI01000004.1"/>
</dbReference>
<dbReference type="InterPro" id="IPR000979">
    <property type="entry name" value="Phosphodiesterase_MJ0936/Vps29"/>
</dbReference>
<dbReference type="PANTHER" id="PTHR43165:SF1">
    <property type="entry name" value="PHOSPHODIESTERASE MJ0936"/>
    <property type="match status" value="1"/>
</dbReference>
<dbReference type="InterPro" id="IPR053193">
    <property type="entry name" value="MetalloPDE_YfcE-like"/>
</dbReference>
<dbReference type="Proteomes" id="UP000286050">
    <property type="component" value="Unassembled WGS sequence"/>
</dbReference>
<dbReference type="NCBIfam" id="TIGR00040">
    <property type="entry name" value="yfcE"/>
    <property type="match status" value="1"/>
</dbReference>
<comment type="cofactor">
    <cofactor evidence="2">
        <name>a divalent metal cation</name>
        <dbReference type="ChEBI" id="CHEBI:60240"/>
    </cofactor>
</comment>
<dbReference type="GO" id="GO:0016787">
    <property type="term" value="F:hydrolase activity"/>
    <property type="evidence" value="ECO:0007669"/>
    <property type="project" value="UniProtKB-UniRule"/>
</dbReference>
<evidence type="ECO:0000313" key="4">
    <source>
        <dbReference type="EMBL" id="RHD55721.1"/>
    </source>
</evidence>
<name>A0A414FWG7_9ACTN</name>
<keyword evidence="2" id="KW-0479">Metal-binding</keyword>
<protein>
    <recommendedName>
        <fullName evidence="2">Phosphoesterase</fullName>
        <ecNumber evidence="2">3.1.4.-</ecNumber>
    </recommendedName>
</protein>
<accession>A0A414FWG7</accession>
<dbReference type="InterPro" id="IPR041802">
    <property type="entry name" value="MPP_YfcE"/>
</dbReference>
<dbReference type="EC" id="3.1.4.-" evidence="2"/>
<dbReference type="EMBL" id="QSJI01000004">
    <property type="protein sequence ID" value="RHD55721.1"/>
    <property type="molecule type" value="Genomic_DNA"/>
</dbReference>
<dbReference type="AlphaFoldDB" id="A0A414FWG7"/>
<dbReference type="InterPro" id="IPR029052">
    <property type="entry name" value="Metallo-depent_PP-like"/>
</dbReference>
<evidence type="ECO:0000256" key="1">
    <source>
        <dbReference type="ARBA" id="ARBA00008950"/>
    </source>
</evidence>
<dbReference type="PANTHER" id="PTHR43165">
    <property type="entry name" value="METALLOPHOSPHOESTERASE"/>
    <property type="match status" value="1"/>
</dbReference>
<dbReference type="CDD" id="cd00841">
    <property type="entry name" value="MPP_YfcE"/>
    <property type="match status" value="1"/>
</dbReference>
<organism evidence="4 5">
    <name type="scientific">Collinsella intestinalis</name>
    <dbReference type="NCBI Taxonomy" id="147207"/>
    <lineage>
        <taxon>Bacteria</taxon>
        <taxon>Bacillati</taxon>
        <taxon>Actinomycetota</taxon>
        <taxon>Coriobacteriia</taxon>
        <taxon>Coriobacteriales</taxon>
        <taxon>Coriobacteriaceae</taxon>
        <taxon>Collinsella</taxon>
    </lineage>
</organism>
<dbReference type="Gene3D" id="3.60.21.10">
    <property type="match status" value="1"/>
</dbReference>
<reference evidence="4 5" key="1">
    <citation type="submission" date="2018-08" db="EMBL/GenBank/DDBJ databases">
        <title>A genome reference for cultivated species of the human gut microbiota.</title>
        <authorList>
            <person name="Zou Y."/>
            <person name="Xue W."/>
            <person name="Luo G."/>
        </authorList>
    </citation>
    <scope>NUCLEOTIDE SEQUENCE [LARGE SCALE GENOMIC DNA]</scope>
    <source>
        <strain evidence="4 5">AM30-5LB</strain>
    </source>
</reference>
<evidence type="ECO:0000259" key="3">
    <source>
        <dbReference type="Pfam" id="PF12850"/>
    </source>
</evidence>
<evidence type="ECO:0000313" key="5">
    <source>
        <dbReference type="Proteomes" id="UP000286050"/>
    </source>
</evidence>
<sequence>MARRIDIVSDTHGYLAPELKREIDGCDLLIHAGDITSESNWAELEVSVPAIRGVLGNNDGFYAYGPEVVRLNEFTYEGLRFAVSHFRERLPLGDVDVAVCGHTHRAMIERLDGCLVINPGSASLPRGMRGPTIARLMVEAGRVLSAEIIDL</sequence>
<gene>
    <name evidence="4" type="ORF">DW787_05920</name>
</gene>
<dbReference type="SUPFAM" id="SSF56300">
    <property type="entry name" value="Metallo-dependent phosphatases"/>
    <property type="match status" value="1"/>
</dbReference>